<keyword evidence="1" id="KW-0472">Membrane</keyword>
<keyword evidence="3" id="KW-1185">Reference proteome</keyword>
<protein>
    <submittedName>
        <fullName evidence="2">Uncharacterized protein</fullName>
    </submittedName>
</protein>
<name>A0AAP0P6L4_9MAGN</name>
<feature type="transmembrane region" description="Helical" evidence="1">
    <location>
        <begin position="46"/>
        <end position="65"/>
    </location>
</feature>
<dbReference type="AlphaFoldDB" id="A0AAP0P6L4"/>
<organism evidence="2 3">
    <name type="scientific">Stephania japonica</name>
    <dbReference type="NCBI Taxonomy" id="461633"/>
    <lineage>
        <taxon>Eukaryota</taxon>
        <taxon>Viridiplantae</taxon>
        <taxon>Streptophyta</taxon>
        <taxon>Embryophyta</taxon>
        <taxon>Tracheophyta</taxon>
        <taxon>Spermatophyta</taxon>
        <taxon>Magnoliopsida</taxon>
        <taxon>Ranunculales</taxon>
        <taxon>Menispermaceae</taxon>
        <taxon>Menispermoideae</taxon>
        <taxon>Cissampelideae</taxon>
        <taxon>Stephania</taxon>
    </lineage>
</organism>
<dbReference type="Proteomes" id="UP001417504">
    <property type="component" value="Unassembled WGS sequence"/>
</dbReference>
<keyword evidence="1" id="KW-1133">Transmembrane helix</keyword>
<reference evidence="2 3" key="1">
    <citation type="submission" date="2024-01" db="EMBL/GenBank/DDBJ databases">
        <title>Genome assemblies of Stephania.</title>
        <authorList>
            <person name="Yang L."/>
        </authorList>
    </citation>
    <scope>NUCLEOTIDE SEQUENCE [LARGE SCALE GENOMIC DNA]</scope>
    <source>
        <strain evidence="2">QJT</strain>
        <tissue evidence="2">Leaf</tissue>
    </source>
</reference>
<evidence type="ECO:0000313" key="3">
    <source>
        <dbReference type="Proteomes" id="UP001417504"/>
    </source>
</evidence>
<dbReference type="EMBL" id="JBBNAE010000004">
    <property type="protein sequence ID" value="KAK9130135.1"/>
    <property type="molecule type" value="Genomic_DNA"/>
</dbReference>
<proteinExistence type="predicted"/>
<accession>A0AAP0P6L4</accession>
<keyword evidence="1" id="KW-0812">Transmembrane</keyword>
<sequence>MRGREIWAMVFGRFGAVGVESGQIVGDPVAYGGYAFLMALFGRRHFFHLCSVCLFLLLCVNSFFAGDY</sequence>
<gene>
    <name evidence="2" type="ORF">Sjap_010622</name>
</gene>
<evidence type="ECO:0000256" key="1">
    <source>
        <dbReference type="SAM" id="Phobius"/>
    </source>
</evidence>
<comment type="caution">
    <text evidence="2">The sequence shown here is derived from an EMBL/GenBank/DDBJ whole genome shotgun (WGS) entry which is preliminary data.</text>
</comment>
<evidence type="ECO:0000313" key="2">
    <source>
        <dbReference type="EMBL" id="KAK9130135.1"/>
    </source>
</evidence>